<evidence type="ECO:0000313" key="75">
    <source>
        <dbReference type="Proteomes" id="UP000034152"/>
    </source>
</evidence>
<evidence type="ECO:0000313" key="66">
    <source>
        <dbReference type="Proteomes" id="UP000033987"/>
    </source>
</evidence>
<dbReference type="EMBL" id="JJQK01000146">
    <property type="protein sequence ID" value="KKH50802.1"/>
    <property type="molecule type" value="Genomic_DNA"/>
</dbReference>
<evidence type="ECO:0000313" key="112">
    <source>
        <dbReference type="Proteomes" id="UP000034950"/>
    </source>
</evidence>
<evidence type="ECO:0000313" key="44">
    <source>
        <dbReference type="EMBL" id="KKH64736.1"/>
    </source>
</evidence>
<evidence type="ECO:0000313" key="103">
    <source>
        <dbReference type="Proteomes" id="UP000034758"/>
    </source>
</evidence>
<evidence type="ECO:0000313" key="95">
    <source>
        <dbReference type="Proteomes" id="UP000034578"/>
    </source>
</evidence>
<dbReference type="EMBL" id="JJPG01000144">
    <property type="protein sequence ID" value="KKG47837.1"/>
    <property type="molecule type" value="Genomic_DNA"/>
</dbReference>
<evidence type="ECO:0000313" key="12">
    <source>
        <dbReference type="EMBL" id="KKG55206.1"/>
    </source>
</evidence>
<dbReference type="EMBL" id="JJPB01000145">
    <property type="protein sequence ID" value="KKG27788.1"/>
    <property type="molecule type" value="Genomic_DNA"/>
</dbReference>
<gene>
    <name evidence="57" type="ORF">DKM28_15790</name>
    <name evidence="7" type="ORF">DU30_14730</name>
    <name evidence="1" type="ORF">DU31_17915</name>
    <name evidence="12" type="ORF">DU33_14355</name>
    <name evidence="4" type="ORF">DU34_06375</name>
    <name evidence="9" type="ORF">DU35_12200</name>
    <name evidence="13" type="ORF">DU36_04585</name>
    <name evidence="34" type="ORF">DU37_17470</name>
    <name evidence="11" type="ORF">DU38_05505</name>
    <name evidence="10" type="ORF">DU39_05360</name>
    <name evidence="3" type="ORF">DU40_12945</name>
    <name evidence="8" type="ORF">DU41_14905</name>
    <name evidence="29" type="ORF">DU42_13865</name>
    <name evidence="19" type="ORF">DU43_18920</name>
    <name evidence="32" type="ORF">DU44_17660</name>
    <name evidence="15" type="ORF">DU45_01820</name>
    <name evidence="17" type="ORF">DU46_17450</name>
    <name evidence="2" type="ORF">DU47_02670</name>
    <name evidence="33" type="ORF">DU48_02895</name>
    <name evidence="5" type="ORF">DU49_15250</name>
    <name evidence="37" type="ORF">DU50_19625</name>
    <name evidence="28" type="ORF">DU51_19375</name>
    <name evidence="6" type="ORF">DU52_13645</name>
    <name evidence="39" type="ORF">DU54_15330</name>
    <name evidence="20" type="ORF">DU55_16435</name>
    <name evidence="27" type="ORF">DU56_16300</name>
    <name evidence="24" type="ORF">DU57_01640</name>
    <name evidence="36" type="ORF">DU58_06060</name>
    <name evidence="21" type="ORF">DU59_01910</name>
    <name evidence="35" type="ORF">DU60_14955</name>
    <name evidence="22" type="ORF">DU61_00800</name>
    <name evidence="30" type="ORF">DU62_14765</name>
    <name evidence="18" type="ORF">DU63_02700</name>
    <name evidence="14" type="ORF">DU64_03810</name>
    <name evidence="31" type="ORF">DU65_05300</name>
    <name evidence="26" type="ORF">DU66_18935</name>
    <name evidence="16" type="ORF">DU67_07800</name>
    <name evidence="25" type="ORF">DU68_16645</name>
    <name evidence="23" type="ORF">DU69_13110</name>
    <name evidence="38" type="ORF">DU71_09480</name>
    <name evidence="40" type="ORF">DU72_06860</name>
    <name evidence="46" type="ORF">DU73_07795</name>
    <name evidence="43" type="ORF">DU74_13605</name>
    <name evidence="44" type="ORF">DU75_20590</name>
    <name evidence="42" type="ORF">DU76_19670</name>
    <name evidence="47" type="ORF">DU77_16170</name>
    <name evidence="50" type="ORF">DU78_18945</name>
    <name evidence="52" type="ORF">DU79_03985</name>
    <name evidence="51" type="ORF">DU80_03755</name>
    <name evidence="55" type="ORF">DU81_16185</name>
    <name evidence="49" type="ORF">DU82_15735</name>
    <name evidence="56" type="ORF">DU83_12945</name>
    <name evidence="54" type="ORF">DU84_15985</name>
    <name evidence="41" type="ORF">DU85_20150</name>
    <name evidence="48" type="ORF">DU86_17105</name>
    <name evidence="45" type="ORF">DU87_06695</name>
    <name evidence="53" type="ORF">DU88_15245</name>
    <name evidence="58" type="ORF">FQU78_13210</name>
</gene>
<dbReference type="EMBL" id="JJQS01000141">
    <property type="protein sequence ID" value="KKH71270.1"/>
    <property type="molecule type" value="Genomic_DNA"/>
</dbReference>
<evidence type="ECO:0000313" key="13">
    <source>
        <dbReference type="EMBL" id="KKG55300.1"/>
    </source>
</evidence>
<evidence type="ECO:0000313" key="22">
    <source>
        <dbReference type="EMBL" id="KKG85789.1"/>
    </source>
</evidence>
<evidence type="ECO:0000313" key="55">
    <source>
        <dbReference type="EMBL" id="KKI02655.1"/>
    </source>
</evidence>
<dbReference type="EMBL" id="JJRB01000086">
    <property type="protein sequence ID" value="KKI03110.1"/>
    <property type="molecule type" value="Genomic_DNA"/>
</dbReference>
<dbReference type="EMBL" id="JJQM01000049">
    <property type="protein sequence ID" value="KKH57055.1"/>
    <property type="molecule type" value="Genomic_DNA"/>
</dbReference>
<evidence type="ECO:0000313" key="28">
    <source>
        <dbReference type="EMBL" id="KKH08862.1"/>
    </source>
</evidence>
<evidence type="ECO:0000313" key="98">
    <source>
        <dbReference type="Proteomes" id="UP000034667"/>
    </source>
</evidence>
<evidence type="ECO:0000313" key="9">
    <source>
        <dbReference type="EMBL" id="KKG45901.1"/>
    </source>
</evidence>
<dbReference type="EMBL" id="JJQE01000108">
    <property type="protein sequence ID" value="KKH27369.1"/>
    <property type="molecule type" value="Genomic_DNA"/>
</dbReference>
<dbReference type="Proteomes" id="UP000033889">
    <property type="component" value="Unassembled WGS sequence"/>
</dbReference>
<dbReference type="EMBL" id="JJOS01000073">
    <property type="protein sequence ID" value="KKG01996.1"/>
    <property type="molecule type" value="Genomic_DNA"/>
</dbReference>
<evidence type="ECO:0000313" key="15">
    <source>
        <dbReference type="EMBL" id="KKG58621.1"/>
    </source>
</evidence>
<dbReference type="EMBL" id="JJPQ01000014">
    <property type="protein sequence ID" value="KKG85789.1"/>
    <property type="molecule type" value="Genomic_DNA"/>
</dbReference>
<evidence type="ECO:0000313" key="80">
    <source>
        <dbReference type="Proteomes" id="UP000034243"/>
    </source>
</evidence>
<dbReference type="EMBL" id="JJPW01000005">
    <property type="protein sequence ID" value="KKH04070.1"/>
    <property type="molecule type" value="Genomic_DNA"/>
</dbReference>
<dbReference type="PATRIC" id="fig|2209.39.peg.1208"/>
<dbReference type="EMBL" id="JJPN01000095">
    <property type="protein sequence ID" value="KKG71521.1"/>
    <property type="molecule type" value="Genomic_DNA"/>
</dbReference>
<dbReference type="EMBL" id="JJQQ01000069">
    <property type="protein sequence ID" value="KKH67493.1"/>
    <property type="molecule type" value="Genomic_DNA"/>
</dbReference>
<dbReference type="EMBL" id="JJPV01000134">
    <property type="protein sequence ID" value="KKG95873.1"/>
    <property type="molecule type" value="Genomic_DNA"/>
</dbReference>
<dbReference type="Proteomes" id="UP000034151">
    <property type="component" value="Unassembled WGS sequence"/>
</dbReference>
<dbReference type="Proteomes" id="UP000034944">
    <property type="component" value="Unassembled WGS sequence"/>
</dbReference>
<dbReference type="Proteomes" id="UP000034227">
    <property type="component" value="Unassembled WGS sequence"/>
</dbReference>
<dbReference type="Proteomes" id="UP000034243">
    <property type="component" value="Unassembled WGS sequence"/>
</dbReference>
<dbReference type="Proteomes" id="UP000034577">
    <property type="component" value="Unassembled WGS sequence"/>
</dbReference>
<evidence type="ECO:0000313" key="14">
    <source>
        <dbReference type="EMBL" id="KKG58021.1"/>
    </source>
</evidence>
<dbReference type="Proteomes" id="UP000034152">
    <property type="component" value="Unassembled WGS sequence"/>
</dbReference>
<dbReference type="EMBL" id="JJQC01000118">
    <property type="protein sequence ID" value="KKH19321.1"/>
    <property type="molecule type" value="Genomic_DNA"/>
</dbReference>
<dbReference type="Proteomes" id="UP000033835">
    <property type="component" value="Unassembled WGS sequence"/>
</dbReference>
<dbReference type="Proteomes" id="UP000034040">
    <property type="component" value="Unassembled WGS sequence"/>
</dbReference>
<evidence type="ECO:0000313" key="11">
    <source>
        <dbReference type="EMBL" id="KKG47837.1"/>
    </source>
</evidence>
<evidence type="ECO:0000313" key="41">
    <source>
        <dbReference type="EMBL" id="KKH52950.1"/>
    </source>
</evidence>
<evidence type="ECO:0000313" key="56">
    <source>
        <dbReference type="EMBL" id="KKI03110.1"/>
    </source>
</evidence>
<evidence type="ECO:0000313" key="62">
    <source>
        <dbReference type="Proteomes" id="UP000033878"/>
    </source>
</evidence>
<accession>A0A0F8KCB8</accession>
<evidence type="ECO:0000313" key="36">
    <source>
        <dbReference type="EMBL" id="KKH30454.1"/>
    </source>
</evidence>
<dbReference type="EMBL" id="JJQJ01000020">
    <property type="protein sequence ID" value="KKH52950.1"/>
    <property type="molecule type" value="Genomic_DNA"/>
</dbReference>
<evidence type="ECO:0000313" key="38">
    <source>
        <dbReference type="EMBL" id="KKH37339.1"/>
    </source>
</evidence>
<evidence type="ECO:0000313" key="86">
    <source>
        <dbReference type="Proteomes" id="UP000034387"/>
    </source>
</evidence>
<dbReference type="EMBL" id="JJQT01000077">
    <property type="protein sequence ID" value="KKH80283.1"/>
    <property type="molecule type" value="Genomic_DNA"/>
</dbReference>
<dbReference type="Proteomes" id="UP000467371">
    <property type="component" value="Chromosome"/>
</dbReference>
<evidence type="ECO:0000313" key="81">
    <source>
        <dbReference type="Proteomes" id="UP000034253"/>
    </source>
</evidence>
<dbReference type="EMBL" id="CP029709">
    <property type="protein sequence ID" value="QCR17273.1"/>
    <property type="molecule type" value="Genomic_DNA"/>
</dbReference>
<dbReference type="AlphaFoldDB" id="A0A0F8KCB8"/>
<evidence type="ECO:0000313" key="71">
    <source>
        <dbReference type="Proteomes" id="UP000034064"/>
    </source>
</evidence>
<evidence type="ECO:0000313" key="29">
    <source>
        <dbReference type="EMBL" id="KKH09528.1"/>
    </source>
</evidence>
<dbReference type="Proteomes" id="UP000300067">
    <property type="component" value="Chromosome"/>
</dbReference>
<dbReference type="Proteomes" id="UP000034578">
    <property type="component" value="Unassembled WGS sequence"/>
</dbReference>
<evidence type="ECO:0000313" key="31">
    <source>
        <dbReference type="EMBL" id="KKH19321.1"/>
    </source>
</evidence>
<evidence type="ECO:0000313" key="83">
    <source>
        <dbReference type="Proteomes" id="UP000034279"/>
    </source>
</evidence>
<dbReference type="Proteomes" id="UP000034597">
    <property type="component" value="Unassembled WGS sequence"/>
</dbReference>
<evidence type="ECO:0000313" key="65">
    <source>
        <dbReference type="Proteomes" id="UP000033933"/>
    </source>
</evidence>
<evidence type="ECO:0000313" key="90">
    <source>
        <dbReference type="Proteomes" id="UP000034450"/>
    </source>
</evidence>
<evidence type="ECO:0000313" key="97">
    <source>
        <dbReference type="Proteomes" id="UP000034657"/>
    </source>
</evidence>
<evidence type="ECO:0000313" key="27">
    <source>
        <dbReference type="EMBL" id="KKH04070.1"/>
    </source>
</evidence>
<dbReference type="EMBL" id="JJPL01000149">
    <property type="protein sequence ID" value="KKG59793.1"/>
    <property type="molecule type" value="Genomic_DNA"/>
</dbReference>
<dbReference type="Proteomes" id="UP000034021">
    <property type="component" value="Unassembled WGS sequence"/>
</dbReference>
<evidence type="ECO:0000313" key="77">
    <source>
        <dbReference type="Proteomes" id="UP000034195"/>
    </source>
</evidence>
<dbReference type="EMBL" id="JJQG01000019">
    <property type="protein sequence ID" value="KKH42440.1"/>
    <property type="molecule type" value="Genomic_DNA"/>
</dbReference>
<evidence type="ECO:0000313" key="21">
    <source>
        <dbReference type="EMBL" id="KKG85538.1"/>
    </source>
</evidence>
<dbReference type="Proteomes" id="UP000034001">
    <property type="component" value="Unassembled WGS sequence"/>
</dbReference>
<dbReference type="EMBL" id="JJPI01000059">
    <property type="protein sequence ID" value="KKG55206.1"/>
    <property type="molecule type" value="Genomic_DNA"/>
</dbReference>
<evidence type="ECO:0000313" key="35">
    <source>
        <dbReference type="EMBL" id="KKH27369.1"/>
    </source>
</evidence>
<evidence type="ECO:0000313" key="17">
    <source>
        <dbReference type="EMBL" id="KKG71521.1"/>
    </source>
</evidence>
<evidence type="ECO:0000313" key="10">
    <source>
        <dbReference type="EMBL" id="KKG47033.1"/>
    </source>
</evidence>
<dbReference type="Proteomes" id="UP000034142">
    <property type="component" value="Unassembled WGS sequence"/>
</dbReference>
<dbReference type="Proteomes" id="UP000034950">
    <property type="component" value="Unassembled WGS sequence"/>
</dbReference>
<dbReference type="Proteomes" id="UP000034387">
    <property type="component" value="Unassembled WGS sequence"/>
</dbReference>
<dbReference type="EMBL" id="JJQU01000223">
    <property type="protein sequence ID" value="KKH81055.1"/>
    <property type="molecule type" value="Genomic_DNA"/>
</dbReference>
<dbReference type="EMBL" id="JJPA01000085">
    <property type="protein sequence ID" value="KKG34646.1"/>
    <property type="molecule type" value="Genomic_DNA"/>
</dbReference>
<dbReference type="Proteomes" id="UP000034409">
    <property type="component" value="Unassembled WGS sequence"/>
</dbReference>
<dbReference type="Proteomes" id="UP000034842">
    <property type="component" value="Unassembled WGS sequence"/>
</dbReference>
<dbReference type="Proteomes" id="UP000033987">
    <property type="component" value="Unassembled WGS sequence"/>
</dbReference>
<dbReference type="Proteomes" id="UP000034657">
    <property type="component" value="Unassembled WGS sequence"/>
</dbReference>
<dbReference type="EMBL" id="JJQV01000154">
    <property type="protein sequence ID" value="KKH79659.1"/>
    <property type="molecule type" value="Genomic_DNA"/>
</dbReference>
<dbReference type="Proteomes" id="UP000034872">
    <property type="component" value="Unassembled WGS sequence"/>
</dbReference>
<dbReference type="EMBL" id="JJQB01000002">
    <property type="protein sequence ID" value="KKH23920.1"/>
    <property type="molecule type" value="Genomic_DNA"/>
</dbReference>
<dbReference type="EMBL" id="JJPH01000022">
    <property type="protein sequence ID" value="KKG55300.1"/>
    <property type="molecule type" value="Genomic_DNA"/>
</dbReference>
<evidence type="ECO:0000313" key="89">
    <source>
        <dbReference type="Proteomes" id="UP000034424"/>
    </source>
</evidence>
<dbReference type="EMBL" id="JJPO01000102">
    <property type="protein sequence ID" value="KKG72094.1"/>
    <property type="molecule type" value="Genomic_DNA"/>
</dbReference>
<dbReference type="Proteomes" id="UP000034424">
    <property type="component" value="Unassembled WGS sequence"/>
</dbReference>
<evidence type="ECO:0000313" key="43">
    <source>
        <dbReference type="EMBL" id="KKH62674.1"/>
    </source>
</evidence>
<evidence type="ECO:0000313" key="84">
    <source>
        <dbReference type="Proteomes" id="UP000034298"/>
    </source>
</evidence>
<evidence type="ECO:0000313" key="99">
    <source>
        <dbReference type="Proteomes" id="UP000034668"/>
    </source>
</evidence>
<evidence type="ECO:0000313" key="113">
    <source>
        <dbReference type="Proteomes" id="UP000300067"/>
    </source>
</evidence>
<evidence type="ECO:0000313" key="70">
    <source>
        <dbReference type="Proteomes" id="UP000034047"/>
    </source>
</evidence>
<dbReference type="EMBL" id="JJPK01000115">
    <property type="protein sequence ID" value="KKG58621.1"/>
    <property type="molecule type" value="Genomic_DNA"/>
</dbReference>
<sequence length="61" mass="7145">MTIWEYDVKEIRFSEWSKAKEDLNNLGVEGWELIKFSNEIDENGMVAAVFKRPVDYVDAAF</sequence>
<evidence type="ECO:0000313" key="50">
    <source>
        <dbReference type="EMBL" id="KKH80283.1"/>
    </source>
</evidence>
<dbReference type="Proteomes" id="UP000034820">
    <property type="component" value="Unassembled WGS sequence"/>
</dbReference>
<evidence type="ECO:0000313" key="72">
    <source>
        <dbReference type="Proteomes" id="UP000034074"/>
    </source>
</evidence>
<evidence type="ECO:0000313" key="51">
    <source>
        <dbReference type="EMBL" id="KKH81055.1"/>
    </source>
</evidence>
<protein>
    <recommendedName>
        <fullName evidence="115">DUF4177 domain-containing protein</fullName>
    </recommendedName>
</protein>
<evidence type="ECO:0000313" key="57">
    <source>
        <dbReference type="EMBL" id="QCR17273.1"/>
    </source>
</evidence>
<evidence type="ECO:0008006" key="115">
    <source>
        <dbReference type="Google" id="ProtNLM"/>
    </source>
</evidence>
<evidence type="ECO:0000313" key="106">
    <source>
        <dbReference type="Proteomes" id="UP000034842"/>
    </source>
</evidence>
<dbReference type="EMBL" id="JJQA01000020">
    <property type="protein sequence ID" value="KKH19904.1"/>
    <property type="molecule type" value="Genomic_DNA"/>
</dbReference>
<evidence type="ECO:0000313" key="33">
    <source>
        <dbReference type="EMBL" id="KKH23920.1"/>
    </source>
</evidence>
<evidence type="ECO:0000313" key="46">
    <source>
        <dbReference type="EMBL" id="KKH69829.1"/>
    </source>
</evidence>
<dbReference type="EMBL" id="JJOR01000122">
    <property type="protein sequence ID" value="KKG01767.1"/>
    <property type="molecule type" value="Genomic_DNA"/>
</dbReference>
<evidence type="ECO:0000313" key="49">
    <source>
        <dbReference type="EMBL" id="KKH79659.1"/>
    </source>
</evidence>
<dbReference type="Proteomes" id="UP000034047">
    <property type="component" value="Unassembled WGS sequence"/>
</dbReference>
<dbReference type="Proteomes" id="UP000034195">
    <property type="component" value="Unassembled WGS sequence"/>
</dbReference>
<name>A0A0F8KCB8_METMZ</name>
<evidence type="ECO:0000313" key="85">
    <source>
        <dbReference type="Proteomes" id="UP000034338"/>
    </source>
</evidence>
<evidence type="ECO:0000313" key="78">
    <source>
        <dbReference type="Proteomes" id="UP000034227"/>
    </source>
</evidence>
<evidence type="ECO:0000313" key="53">
    <source>
        <dbReference type="EMBL" id="KKH89185.1"/>
    </source>
</evidence>
<evidence type="ECO:0000313" key="6">
    <source>
        <dbReference type="EMBL" id="KKG34646.1"/>
    </source>
</evidence>
<dbReference type="Proteomes" id="UP000034667">
    <property type="component" value="Unassembled WGS sequence"/>
</dbReference>
<proteinExistence type="predicted"/>
<dbReference type="EMBL" id="JJQP01000042">
    <property type="protein sequence ID" value="KKH69829.1"/>
    <property type="molecule type" value="Genomic_DNA"/>
</dbReference>
<evidence type="ECO:0000313" key="37">
    <source>
        <dbReference type="EMBL" id="KKH35515.1"/>
    </source>
</evidence>
<evidence type="ECO:0000313" key="102">
    <source>
        <dbReference type="Proteomes" id="UP000034733"/>
    </source>
</evidence>
<dbReference type="Proteomes" id="UP000033814">
    <property type="component" value="Unassembled WGS sequence"/>
</dbReference>
<dbReference type="Proteomes" id="UP000034064">
    <property type="component" value="Unassembled WGS sequence"/>
</dbReference>
<evidence type="ECO:0000313" key="54">
    <source>
        <dbReference type="EMBL" id="KKH98161.1"/>
    </source>
</evidence>
<evidence type="ECO:0000313" key="110">
    <source>
        <dbReference type="Proteomes" id="UP000034937"/>
    </source>
</evidence>
<evidence type="ECO:0000313" key="67">
    <source>
        <dbReference type="Proteomes" id="UP000034001"/>
    </source>
</evidence>
<evidence type="ECO:0000313" key="91">
    <source>
        <dbReference type="Proteomes" id="UP000034468"/>
    </source>
</evidence>
<dbReference type="Proteomes" id="UP000034566">
    <property type="component" value="Unassembled WGS sequence"/>
</dbReference>
<dbReference type="Proteomes" id="UP000034547">
    <property type="component" value="Unassembled WGS sequence"/>
</dbReference>
<evidence type="ECO:0000313" key="63">
    <source>
        <dbReference type="Proteomes" id="UP000033885"/>
    </source>
</evidence>
<evidence type="ECO:0000313" key="47">
    <source>
        <dbReference type="EMBL" id="KKH71270.1"/>
    </source>
</evidence>
<dbReference type="Proteomes" id="UP000034925">
    <property type="component" value="Unassembled WGS sequence"/>
</dbReference>
<evidence type="ECO:0000313" key="64">
    <source>
        <dbReference type="Proteomes" id="UP000033889"/>
    </source>
</evidence>
<evidence type="ECO:0000313" key="69">
    <source>
        <dbReference type="Proteomes" id="UP000034040"/>
    </source>
</evidence>
<reference evidence="59 60" key="1">
    <citation type="journal article" date="2015" name="ISME J.">
        <title>Genomic and phenotypic differentiation among Methanosarcina mazei populations from Columbia River sediment.</title>
        <authorList>
            <person name="Youngblut N.D."/>
            <person name="Wirth J.S."/>
            <person name="Henriksen J.R."/>
            <person name="Smith M."/>
            <person name="Simon H."/>
            <person name="Metcalf W.W."/>
            <person name="Whitaker R.J."/>
        </authorList>
    </citation>
    <scope>NUCLEOTIDE SEQUENCE [LARGE SCALE GENOMIC DNA]</scope>
    <source>
        <strain evidence="32 71">1.F.A.1A.3</strain>
        <strain evidence="33 102">1.F.A.1B.3</strain>
        <strain evidence="31 66">1.F.A.1B.4</strain>
        <strain evidence="36 78">1.F.A.2.8</strain>
        <strain evidence="35 108">1.F.M.0.5</strain>
        <strain evidence="34 85">1.H.A.0.1</strain>
        <strain evidence="39 103">1.H.A.1A.1</strain>
        <strain evidence="37 68">1.H.A.1A.3</strain>
        <strain evidence="38 100">1.H.A.1A.4</strain>
        <strain evidence="41 61">1.H.A.1A.6</strain>
        <strain evidence="40 82">1.H.A.2.1</strain>
        <strain evidence="42 79">1.H.A.2.3</strain>
        <strain evidence="43 90">1.H.A.2.6</strain>
        <strain evidence="44 101">1.H.A.2.7</strain>
        <strain evidence="46">1.H.A.2.8</strain>
        <strain evidence="45 65">1.H.M.0.1</strain>
        <strain evidence="48 109">1.H.M.1A.1</strain>
        <strain evidence="47 69">1.H.M.1A.2</strain>
        <strain evidence="50 106">1.H.M.1A.3</strain>
        <strain evidence="51 75">1.H.M.2.1</strain>
        <strain evidence="49 59">1.H.M.2.2</strain>
        <strain evidence="53 110">1.H.M.2.3</strain>
        <strain evidence="52 99">1.H.M.2.4</strain>
        <strain evidence="54 107">1.H.T.2.1</strain>
        <strain evidence="55 63">1.H.T.2.3</strain>
        <strain evidence="56 92">1.H.T.2.5</strain>
        <strain evidence="1 73">2.F.A.2.3</strain>
        <strain evidence="2 95">2.F.A.2.4</strain>
        <strain evidence="3 96">2.F.T.0.2</strain>
        <strain evidence="4 70">2.F.T.2.6</strain>
        <strain evidence="6 87">3.F.A.1A.1</strain>
        <strain evidence="5 62">3.F.A.1A.3</strain>
        <strain evidence="7 84">3.F.A.1B.1</strain>
        <strain evidence="9 94">3.F.A.2.12</strain>
        <strain evidence="8 98">3.F.A.2.3</strain>
        <strain evidence="10 74">3.F.A.2.5</strain>
        <strain evidence="11 77">3.F.A.2.6</strain>
        <strain evidence="13 80">3.F.A.2.7</strain>
        <strain evidence="12 76">3.F.T.1A.1</strain>
        <strain evidence="14 83">3.F.T.1A.2</strain>
        <strain evidence="15 93">3.F.T.1A.4</strain>
        <strain evidence="16 89">3.F.T.2.1</strain>
        <strain evidence="19">3.H.A.1A.1</strain>
        <strain evidence="17 72">3.H.A.1A.2</strain>
        <strain evidence="18 67">3.H.A.2.1</strain>
        <strain evidence="20 104">3.H.A.2.4</strain>
        <strain evidence="22 64">3.H.A.2.5</strain>
        <strain evidence="24 112">3.H.A.2.6</strain>
        <strain evidence="21 88">3.H.A.2.8</strain>
        <strain evidence="23 97">3.H.M.1A.1</strain>
        <strain evidence="26 91">3.H.M.1B.1</strain>
        <strain evidence="25 60">3.H.M.1B.2</strain>
        <strain evidence="27 81">3.H.M.1B.5</strain>
        <strain evidence="29 86">3.H.M.2.7</strain>
        <strain evidence="28 105">3.H.T.1A.1</strain>
        <strain evidence="30 111">3.H.T.1A.2</strain>
    </source>
</reference>
<dbReference type="EMBL" id="JJQW01000048">
    <property type="protein sequence ID" value="KKH89185.1"/>
    <property type="molecule type" value="Genomic_DNA"/>
</dbReference>
<dbReference type="EMBL" id="JJQD01000058">
    <property type="protein sequence ID" value="KKH30454.1"/>
    <property type="molecule type" value="Genomic_DNA"/>
</dbReference>
<evidence type="ECO:0000313" key="48">
    <source>
        <dbReference type="EMBL" id="KKH73183.1"/>
    </source>
</evidence>
<dbReference type="Proteomes" id="UP000034758">
    <property type="component" value="Unassembled WGS sequence"/>
</dbReference>
<evidence type="ECO:0000313" key="60">
    <source>
        <dbReference type="Proteomes" id="UP000033835"/>
    </source>
</evidence>
<reference evidence="57 113" key="2">
    <citation type="submission" date="2018-05" db="EMBL/GenBank/DDBJ databases">
        <title>Methanosarcina gilichinskyana sp. nov., a novel methanogenic archaeon isolated from Holocene permafrost, North East Russia.</title>
        <authorList>
            <person name="Oshurkova V."/>
            <person name="Meer M."/>
            <person name="Bochkareva O."/>
            <person name="Shcherbakova V."/>
        </authorList>
    </citation>
    <scope>NUCLEOTIDE SEQUENCE [LARGE SCALE GENOMIC DNA]</scope>
    <source>
        <strain evidence="57 113">JL01</strain>
    </source>
</reference>
<evidence type="ECO:0000313" key="79">
    <source>
        <dbReference type="Proteomes" id="UP000034232"/>
    </source>
</evidence>
<dbReference type="Proteomes" id="UP000034921">
    <property type="component" value="Unassembled WGS sequence"/>
</dbReference>
<evidence type="ECO:0000313" key="19">
    <source>
        <dbReference type="EMBL" id="KKG78035.1"/>
    </source>
</evidence>
<evidence type="ECO:0000313" key="101">
    <source>
        <dbReference type="Proteomes" id="UP000034692"/>
    </source>
</evidence>
<evidence type="ECO:0000313" key="94">
    <source>
        <dbReference type="Proteomes" id="UP000034577"/>
    </source>
</evidence>
<dbReference type="Proteomes" id="UP000034937">
    <property type="component" value="Unassembled WGS sequence"/>
</dbReference>
<dbReference type="EMBL" id="JJQI01000094">
    <property type="protein sequence ID" value="KKH37339.1"/>
    <property type="molecule type" value="Genomic_DNA"/>
</dbReference>
<evidence type="ECO:0000313" key="87">
    <source>
        <dbReference type="Proteomes" id="UP000034399"/>
    </source>
</evidence>
<evidence type="ECO:0000313" key="105">
    <source>
        <dbReference type="Proteomes" id="UP000034820"/>
    </source>
</evidence>
<evidence type="ECO:0000313" key="100">
    <source>
        <dbReference type="Proteomes" id="UP000034672"/>
    </source>
</evidence>
<dbReference type="Proteomes" id="UP000034298">
    <property type="component" value="Unassembled WGS sequence"/>
</dbReference>
<dbReference type="EMBL" id="CP042908">
    <property type="protein sequence ID" value="QIB91865.1"/>
    <property type="molecule type" value="Genomic_DNA"/>
</dbReference>
<dbReference type="EMBL" id="JJQF01000151">
    <property type="protein sequence ID" value="KKH26378.1"/>
    <property type="molecule type" value="Genomic_DNA"/>
</dbReference>
<evidence type="ECO:0000313" key="68">
    <source>
        <dbReference type="Proteomes" id="UP000034021"/>
    </source>
</evidence>
<dbReference type="Proteomes" id="UP000034279">
    <property type="component" value="Unassembled WGS sequence"/>
</dbReference>
<dbReference type="Proteomes" id="UP000034668">
    <property type="component" value="Unassembled WGS sequence"/>
</dbReference>
<evidence type="ECO:0000313" key="5">
    <source>
        <dbReference type="EMBL" id="KKG27788.1"/>
    </source>
</evidence>
<evidence type="ECO:0000313" key="24">
    <source>
        <dbReference type="EMBL" id="KKG90575.1"/>
    </source>
</evidence>
<reference evidence="58 114" key="3">
    <citation type="journal article" date="2020" name="Environ. Microbiol. Rep.">
        <title>Redox cycling of Fe(II) and Fe(III) in magnetite accelerates aceticlastic methanogenesis by Methanosarcina mazei.</title>
        <authorList>
            <person name="Wang H."/>
            <person name="Byrne J.M."/>
            <person name="Liu P."/>
            <person name="Liu J."/>
            <person name="Dong X."/>
            <person name="Lu Y."/>
        </authorList>
    </citation>
    <scope>NUCLEOTIDE SEQUENCE [LARGE SCALE GENOMIC DNA]</scope>
    <source>
        <strain evidence="58">Zm-15</strain>
        <strain evidence="114">zm-15</strain>
    </source>
</reference>
<evidence type="ECO:0000313" key="4">
    <source>
        <dbReference type="EMBL" id="KKG13349.1"/>
    </source>
</evidence>
<dbReference type="RefSeq" id="WP_015412630.1">
    <property type="nucleotide sequence ID" value="NZ_AP019780.1"/>
</dbReference>
<evidence type="ECO:0000313" key="108">
    <source>
        <dbReference type="Proteomes" id="UP000034921"/>
    </source>
</evidence>
<dbReference type="Proteomes" id="UP000034259">
    <property type="component" value="Unassembled WGS sequence"/>
</dbReference>
<evidence type="ECO:0000313" key="111">
    <source>
        <dbReference type="Proteomes" id="UP000034944"/>
    </source>
</evidence>
<keyword evidence="95" id="KW-1185">Reference proteome</keyword>
<evidence type="ECO:0000313" key="93">
    <source>
        <dbReference type="Proteomes" id="UP000034566"/>
    </source>
</evidence>
<evidence type="ECO:0000313" key="1">
    <source>
        <dbReference type="EMBL" id="KKG01767.1"/>
    </source>
</evidence>
<evidence type="ECO:0000313" key="114">
    <source>
        <dbReference type="Proteomes" id="UP000467371"/>
    </source>
</evidence>
<dbReference type="EMBL" id="JJOT01000043">
    <property type="protein sequence ID" value="KKG03649.1"/>
    <property type="molecule type" value="Genomic_DNA"/>
</dbReference>
<evidence type="ECO:0000313" key="2">
    <source>
        <dbReference type="EMBL" id="KKG01996.1"/>
    </source>
</evidence>
<evidence type="ECO:0000313" key="34">
    <source>
        <dbReference type="EMBL" id="KKH26378.1"/>
    </source>
</evidence>
<evidence type="ECO:0000313" key="109">
    <source>
        <dbReference type="Proteomes" id="UP000034925"/>
    </source>
</evidence>
<dbReference type="EMBL" id="JJOU01000121">
    <property type="protein sequence ID" value="KKG13349.1"/>
    <property type="molecule type" value="Genomic_DNA"/>
</dbReference>
<evidence type="ECO:0000313" key="23">
    <source>
        <dbReference type="EMBL" id="KKG89466.1"/>
    </source>
</evidence>
<evidence type="ECO:0000313" key="7">
    <source>
        <dbReference type="EMBL" id="KKG36550.1"/>
    </source>
</evidence>
<evidence type="ECO:0000313" key="40">
    <source>
        <dbReference type="EMBL" id="KKH50802.1"/>
    </source>
</evidence>
<dbReference type="Proteomes" id="UP000034692">
    <property type="component" value="Unassembled WGS sequence"/>
</dbReference>
<evidence type="ECO:0000313" key="59">
    <source>
        <dbReference type="Proteomes" id="UP000033814"/>
    </source>
</evidence>
<evidence type="ECO:0000313" key="18">
    <source>
        <dbReference type="EMBL" id="KKG72094.1"/>
    </source>
</evidence>
<evidence type="ECO:0000313" key="25">
    <source>
        <dbReference type="EMBL" id="KKG95873.1"/>
    </source>
</evidence>
<dbReference type="GeneID" id="24851996"/>
<evidence type="ECO:0000313" key="107">
    <source>
        <dbReference type="Proteomes" id="UP000034872"/>
    </source>
</evidence>
<dbReference type="EMBL" id="JJPX01000095">
    <property type="protein sequence ID" value="KKH09528.1"/>
    <property type="molecule type" value="Genomic_DNA"/>
</dbReference>
<evidence type="ECO:0000313" key="39">
    <source>
        <dbReference type="EMBL" id="KKH42440.1"/>
    </source>
</evidence>
<dbReference type="Proteomes" id="UP000033885">
    <property type="component" value="Unassembled WGS sequence"/>
</dbReference>
<dbReference type="OrthoDB" id="318633at2157"/>
<evidence type="ECO:0000313" key="82">
    <source>
        <dbReference type="Proteomes" id="UP000034259"/>
    </source>
</evidence>
<evidence type="ECO:0000313" key="32">
    <source>
        <dbReference type="EMBL" id="KKH19904.1"/>
    </source>
</evidence>
<dbReference type="EMBL" id="JJQR01000119">
    <property type="protein sequence ID" value="KKH73183.1"/>
    <property type="molecule type" value="Genomic_DNA"/>
</dbReference>
<evidence type="ECO:0000313" key="42">
    <source>
        <dbReference type="EMBL" id="KKH57055.1"/>
    </source>
</evidence>
<dbReference type="Proteomes" id="UP000034733">
    <property type="component" value="Unassembled WGS sequence"/>
</dbReference>
<evidence type="ECO:0000313" key="20">
    <source>
        <dbReference type="EMBL" id="KKG82914.1"/>
    </source>
</evidence>
<dbReference type="Proteomes" id="UP000034253">
    <property type="component" value="Unassembled WGS sequence"/>
</dbReference>
<dbReference type="EMBL" id="JJQO01000157">
    <property type="protein sequence ID" value="KKH64736.1"/>
    <property type="molecule type" value="Genomic_DNA"/>
</dbReference>
<dbReference type="EMBL" id="JJPS01000205">
    <property type="protein sequence ID" value="KKG85538.1"/>
    <property type="molecule type" value="Genomic_DNA"/>
</dbReference>
<evidence type="ECO:0000313" key="3">
    <source>
        <dbReference type="EMBL" id="KKG03649.1"/>
    </source>
</evidence>
<dbReference type="EMBL" id="JJPM01000083">
    <property type="protein sequence ID" value="KKG78035.1"/>
    <property type="molecule type" value="Genomic_DNA"/>
</dbReference>
<dbReference type="Proteomes" id="UP000034468">
    <property type="component" value="Unassembled WGS sequence"/>
</dbReference>
<dbReference type="EMBL" id="JJPP01000024">
    <property type="protein sequence ID" value="KKG82914.1"/>
    <property type="molecule type" value="Genomic_DNA"/>
</dbReference>
<evidence type="ECO:0000313" key="88">
    <source>
        <dbReference type="Proteomes" id="UP000034409"/>
    </source>
</evidence>
<evidence type="ECO:0000313" key="96">
    <source>
        <dbReference type="Proteomes" id="UP000034597"/>
    </source>
</evidence>
<dbReference type="EMBL" id="JJQN01000014">
    <property type="protein sequence ID" value="KKH62674.1"/>
    <property type="molecule type" value="Genomic_DNA"/>
</dbReference>
<dbReference type="EMBL" id="JJPT01000117">
    <property type="protein sequence ID" value="KKG89466.1"/>
    <property type="molecule type" value="Genomic_DNA"/>
</dbReference>
<dbReference type="Proteomes" id="UP000033933">
    <property type="component" value="Unassembled WGS sequence"/>
</dbReference>
<dbReference type="Proteomes" id="UP000034399">
    <property type="component" value="Unassembled WGS sequence"/>
</dbReference>
<dbReference type="EMBL" id="JJPD01000012">
    <property type="protein sequence ID" value="KKG45901.1"/>
    <property type="molecule type" value="Genomic_DNA"/>
</dbReference>
<dbReference type="Proteomes" id="UP000034450">
    <property type="component" value="Unassembled WGS sequence"/>
</dbReference>
<organism evidence="21 88">
    <name type="scientific">Methanosarcina mazei</name>
    <name type="common">Methanosarcina frisia</name>
    <dbReference type="NCBI Taxonomy" id="2209"/>
    <lineage>
        <taxon>Archaea</taxon>
        <taxon>Methanobacteriati</taxon>
        <taxon>Methanobacteriota</taxon>
        <taxon>Stenosarchaea group</taxon>
        <taxon>Methanomicrobia</taxon>
        <taxon>Methanosarcinales</taxon>
        <taxon>Methanosarcinaceae</taxon>
        <taxon>Methanosarcina</taxon>
    </lineage>
</organism>
<evidence type="ECO:0000313" key="26">
    <source>
        <dbReference type="EMBL" id="KKH03267.1"/>
    </source>
</evidence>
<dbReference type="Proteomes" id="UP000034232">
    <property type="component" value="Unassembled WGS sequence"/>
</dbReference>
<dbReference type="EMBL" id="JJPU01000004">
    <property type="protein sequence ID" value="KKH03267.1"/>
    <property type="molecule type" value="Genomic_DNA"/>
</dbReference>
<dbReference type="EMBL" id="JJPC01000036">
    <property type="protein sequence ID" value="KKG36550.1"/>
    <property type="molecule type" value="Genomic_DNA"/>
</dbReference>
<dbReference type="Proteomes" id="UP000034338">
    <property type="component" value="Unassembled WGS sequence"/>
</dbReference>
<dbReference type="EMBL" id="JJQX01000237">
    <property type="protein sequence ID" value="KKH88732.1"/>
    <property type="molecule type" value="Genomic_DNA"/>
</dbReference>
<evidence type="ECO:0000313" key="52">
    <source>
        <dbReference type="EMBL" id="KKH88732.1"/>
    </source>
</evidence>
<dbReference type="EMBL" id="JJQZ01000042">
    <property type="protein sequence ID" value="KKH98161.1"/>
    <property type="molecule type" value="Genomic_DNA"/>
</dbReference>
<dbReference type="Proteomes" id="UP000034188">
    <property type="component" value="Unassembled WGS sequence"/>
</dbReference>
<evidence type="ECO:0000313" key="16">
    <source>
        <dbReference type="EMBL" id="KKG59793.1"/>
    </source>
</evidence>
<dbReference type="Proteomes" id="UP000033864">
    <property type="component" value="Unassembled WGS sequence"/>
</dbReference>
<evidence type="ECO:0000313" key="61">
    <source>
        <dbReference type="Proteomes" id="UP000033864"/>
    </source>
</evidence>
<evidence type="ECO:0000313" key="73">
    <source>
        <dbReference type="Proteomes" id="UP000034142"/>
    </source>
</evidence>
<evidence type="ECO:0000313" key="92">
    <source>
        <dbReference type="Proteomes" id="UP000034547"/>
    </source>
</evidence>
<evidence type="ECO:0000313" key="30">
    <source>
        <dbReference type="EMBL" id="KKH13073.1"/>
    </source>
</evidence>
<evidence type="ECO:0000313" key="58">
    <source>
        <dbReference type="EMBL" id="QIB91865.1"/>
    </source>
</evidence>
<dbReference type="EMBL" id="JJPY01000064">
    <property type="protein sequence ID" value="KKH08862.1"/>
    <property type="molecule type" value="Genomic_DNA"/>
</dbReference>
<evidence type="ECO:0000313" key="45">
    <source>
        <dbReference type="EMBL" id="KKH67493.1"/>
    </source>
</evidence>
<dbReference type="Proteomes" id="UP000034672">
    <property type="component" value="Unassembled WGS sequence"/>
</dbReference>
<dbReference type="EMBL" id="JJPF01000002">
    <property type="protein sequence ID" value="KKG47033.1"/>
    <property type="molecule type" value="Genomic_DNA"/>
</dbReference>
<evidence type="ECO:0000313" key="76">
    <source>
        <dbReference type="Proteomes" id="UP000034188"/>
    </source>
</evidence>
<dbReference type="EMBL" id="JJPZ01000035">
    <property type="protein sequence ID" value="KKH13073.1"/>
    <property type="molecule type" value="Genomic_DNA"/>
</dbReference>
<dbReference type="EMBL" id="JJRA01000099">
    <property type="protein sequence ID" value="KKI02655.1"/>
    <property type="molecule type" value="Genomic_DNA"/>
</dbReference>
<dbReference type="Proteomes" id="UP000033878">
    <property type="component" value="Unassembled WGS sequence"/>
</dbReference>
<dbReference type="Proteomes" id="UP000034074">
    <property type="component" value="Unassembled WGS sequence"/>
</dbReference>
<dbReference type="EMBL" id="JJQH01000169">
    <property type="protein sequence ID" value="KKH35515.1"/>
    <property type="molecule type" value="Genomic_DNA"/>
</dbReference>
<evidence type="ECO:0000313" key="104">
    <source>
        <dbReference type="Proteomes" id="UP000034817"/>
    </source>
</evidence>
<evidence type="ECO:0000313" key="74">
    <source>
        <dbReference type="Proteomes" id="UP000034151"/>
    </source>
</evidence>
<dbReference type="EMBL" id="JJPJ01000142">
    <property type="protein sequence ID" value="KKG58021.1"/>
    <property type="molecule type" value="Genomic_DNA"/>
</dbReference>
<dbReference type="Proteomes" id="UP000034817">
    <property type="component" value="Unassembled WGS sequence"/>
</dbReference>
<dbReference type="EMBL" id="JJPR01000005">
    <property type="protein sequence ID" value="KKG90575.1"/>
    <property type="molecule type" value="Genomic_DNA"/>
</dbReference>
<dbReference type="EMBL" id="JJPE01000119">
    <property type="protein sequence ID" value="KKG42231.1"/>
    <property type="molecule type" value="Genomic_DNA"/>
</dbReference>
<evidence type="ECO:0000313" key="8">
    <source>
        <dbReference type="EMBL" id="KKG42231.1"/>
    </source>
</evidence>